<accession>A0ABW0KWD8</accession>
<dbReference type="Proteomes" id="UP001596052">
    <property type="component" value="Unassembled WGS sequence"/>
</dbReference>
<gene>
    <name evidence="1" type="ORF">ACFQDI_20850</name>
</gene>
<name>A0ABW0KWD8_9BACT</name>
<sequence>MIALGLALTLAQMRDSSPGGAGEVLLLAGGTGGLRLADGAGFLLLSH</sequence>
<keyword evidence="2" id="KW-1185">Reference proteome</keyword>
<organism evidence="1 2">
    <name type="scientific">Prosthecobacter fluviatilis</name>
    <dbReference type="NCBI Taxonomy" id="445931"/>
    <lineage>
        <taxon>Bacteria</taxon>
        <taxon>Pseudomonadati</taxon>
        <taxon>Verrucomicrobiota</taxon>
        <taxon>Verrucomicrobiia</taxon>
        <taxon>Verrucomicrobiales</taxon>
        <taxon>Verrucomicrobiaceae</taxon>
        <taxon>Prosthecobacter</taxon>
    </lineage>
</organism>
<dbReference type="EMBL" id="JBHSMQ010000009">
    <property type="protein sequence ID" value="MFC5457331.1"/>
    <property type="molecule type" value="Genomic_DNA"/>
</dbReference>
<evidence type="ECO:0000313" key="2">
    <source>
        <dbReference type="Proteomes" id="UP001596052"/>
    </source>
</evidence>
<reference evidence="2" key="1">
    <citation type="journal article" date="2019" name="Int. J. Syst. Evol. Microbiol.">
        <title>The Global Catalogue of Microorganisms (GCM) 10K type strain sequencing project: providing services to taxonomists for standard genome sequencing and annotation.</title>
        <authorList>
            <consortium name="The Broad Institute Genomics Platform"/>
            <consortium name="The Broad Institute Genome Sequencing Center for Infectious Disease"/>
            <person name="Wu L."/>
            <person name="Ma J."/>
        </authorList>
    </citation>
    <scope>NUCLEOTIDE SEQUENCE [LARGE SCALE GENOMIC DNA]</scope>
    <source>
        <strain evidence="2">CGMCC 4.1469</strain>
    </source>
</reference>
<dbReference type="RefSeq" id="WP_377170510.1">
    <property type="nucleotide sequence ID" value="NZ_JBHSMQ010000009.1"/>
</dbReference>
<protein>
    <submittedName>
        <fullName evidence="1">Uncharacterized protein</fullName>
    </submittedName>
</protein>
<proteinExistence type="predicted"/>
<comment type="caution">
    <text evidence="1">The sequence shown here is derived from an EMBL/GenBank/DDBJ whole genome shotgun (WGS) entry which is preliminary data.</text>
</comment>
<evidence type="ECO:0000313" key="1">
    <source>
        <dbReference type="EMBL" id="MFC5457331.1"/>
    </source>
</evidence>